<dbReference type="EMBL" id="CP050124">
    <property type="protein sequence ID" value="QIP39159.1"/>
    <property type="molecule type" value="Genomic_DNA"/>
</dbReference>
<evidence type="ECO:0000313" key="2">
    <source>
        <dbReference type="Proteomes" id="UP000502345"/>
    </source>
</evidence>
<evidence type="ECO:0000313" key="1">
    <source>
        <dbReference type="EMBL" id="QIP39159.1"/>
    </source>
</evidence>
<proteinExistence type="predicted"/>
<name>A0A6G9CQK6_RHOER</name>
<dbReference type="Gene3D" id="1.10.12.10">
    <property type="entry name" value="Lyase 2-enoyl-coa Hydratase, Chain A, domain 2"/>
    <property type="match status" value="1"/>
</dbReference>
<protein>
    <recommendedName>
        <fullName evidence="3">Enoyl-CoA hydratase</fullName>
    </recommendedName>
</protein>
<dbReference type="AlphaFoldDB" id="A0A6G9CQK6"/>
<accession>A0A6G9CQK6</accession>
<organism evidence="1 2">
    <name type="scientific">Rhodococcus erythropolis</name>
    <name type="common">Arthrobacter picolinophilus</name>
    <dbReference type="NCBI Taxonomy" id="1833"/>
    <lineage>
        <taxon>Bacteria</taxon>
        <taxon>Bacillati</taxon>
        <taxon>Actinomycetota</taxon>
        <taxon>Actinomycetes</taxon>
        <taxon>Mycobacteriales</taxon>
        <taxon>Nocardiaceae</taxon>
        <taxon>Rhodococcus</taxon>
        <taxon>Rhodococcus erythropolis group</taxon>
    </lineage>
</organism>
<gene>
    <name evidence="1" type="ORF">G9444_1915</name>
</gene>
<evidence type="ECO:0008006" key="3">
    <source>
        <dbReference type="Google" id="ProtNLM"/>
    </source>
</evidence>
<dbReference type="Proteomes" id="UP000502345">
    <property type="component" value="Chromosome"/>
</dbReference>
<dbReference type="InterPro" id="IPR014748">
    <property type="entry name" value="Enoyl-CoA_hydra_C"/>
</dbReference>
<sequence>MIAQSARLFSSDEAREGMMSFLQKRPAAWAQ</sequence>
<reference evidence="1 2" key="1">
    <citation type="submission" date="2020-03" db="EMBL/GenBank/DDBJ databases">
        <title>Screen low temperature-resistant strains for efficient degradation of petroleum hydrocarbons under the low temperature.</title>
        <authorList>
            <person name="Wang Y."/>
            <person name="Chen J."/>
        </authorList>
    </citation>
    <scope>NUCLEOTIDE SEQUENCE [LARGE SCALE GENOMIC DNA]</scope>
    <source>
        <strain evidence="1 2">KB1</strain>
    </source>
</reference>